<organism evidence="1 2">
    <name type="scientific">Juglans regia</name>
    <name type="common">English walnut</name>
    <dbReference type="NCBI Taxonomy" id="51240"/>
    <lineage>
        <taxon>Eukaryota</taxon>
        <taxon>Viridiplantae</taxon>
        <taxon>Streptophyta</taxon>
        <taxon>Embryophyta</taxon>
        <taxon>Tracheophyta</taxon>
        <taxon>Spermatophyta</taxon>
        <taxon>Magnoliopsida</taxon>
        <taxon>eudicotyledons</taxon>
        <taxon>Gunneridae</taxon>
        <taxon>Pentapetalae</taxon>
        <taxon>rosids</taxon>
        <taxon>fabids</taxon>
        <taxon>Fagales</taxon>
        <taxon>Juglandaceae</taxon>
        <taxon>Juglans</taxon>
    </lineage>
</organism>
<gene>
    <name evidence="1" type="ORF">F2P56_007760</name>
</gene>
<dbReference type="EMBL" id="LIHL02000003">
    <property type="protein sequence ID" value="KAF5476013.1"/>
    <property type="molecule type" value="Genomic_DNA"/>
</dbReference>
<reference evidence="1" key="2">
    <citation type="submission" date="2020-03" db="EMBL/GenBank/DDBJ databases">
        <title>Walnut 2.0.</title>
        <authorList>
            <person name="Marrano A."/>
            <person name="Britton M."/>
            <person name="Zimin A.V."/>
            <person name="Zaini P.A."/>
            <person name="Workman R."/>
            <person name="Puiu D."/>
            <person name="Bianco L."/>
            <person name="Allen B.J."/>
            <person name="Troggio M."/>
            <person name="Leslie C.A."/>
            <person name="Timp W."/>
            <person name="Dendekar A."/>
            <person name="Salzberg S.L."/>
            <person name="Neale D.B."/>
        </authorList>
    </citation>
    <scope>NUCLEOTIDE SEQUENCE</scope>
    <source>
        <tissue evidence="1">Leaves</tissue>
    </source>
</reference>
<reference evidence="1" key="1">
    <citation type="submission" date="2015-10" db="EMBL/GenBank/DDBJ databases">
        <authorList>
            <person name="Martinez-Garcia P.J."/>
            <person name="Crepeau M.W."/>
            <person name="Puiu D."/>
            <person name="Gonzalez-Ibeas D."/>
            <person name="Whalen J."/>
            <person name="Stevens K."/>
            <person name="Paul R."/>
            <person name="Butterfield T."/>
            <person name="Britton M."/>
            <person name="Reagan R."/>
            <person name="Chakraborty S."/>
            <person name="Walawage S.L."/>
            <person name="Vasquez-Gross H.A."/>
            <person name="Cardeno C."/>
            <person name="Famula R."/>
            <person name="Pratt K."/>
            <person name="Kuruganti S."/>
            <person name="Aradhya M.K."/>
            <person name="Leslie C.A."/>
            <person name="Dandekar A.M."/>
            <person name="Salzberg S.L."/>
            <person name="Wegrzyn J.L."/>
            <person name="Langley C.H."/>
            <person name="Neale D.B."/>
        </authorList>
    </citation>
    <scope>NUCLEOTIDE SEQUENCE</scope>
    <source>
        <tissue evidence="1">Leaves</tissue>
    </source>
</reference>
<dbReference type="Proteomes" id="UP000619265">
    <property type="component" value="Unassembled WGS sequence"/>
</dbReference>
<protein>
    <submittedName>
        <fullName evidence="1">Uncharacterized protein</fullName>
    </submittedName>
</protein>
<evidence type="ECO:0000313" key="2">
    <source>
        <dbReference type="Proteomes" id="UP000619265"/>
    </source>
</evidence>
<proteinExistence type="predicted"/>
<sequence length="131" mass="14200">MPLPYPVIRVRLVLKPDANVVVADGDGLAGIGSEGIYHAAVDDPDDFVFEFVFFIGELSQQATLFVVNVVIFGEISGIKEEVLEGLGVELVGRRADLEATHQGLEDKVVEISGVGEGAHGFWLWFSEKESL</sequence>
<accession>A0A834D4N9</accession>
<comment type="caution">
    <text evidence="1">The sequence shown here is derived from an EMBL/GenBank/DDBJ whole genome shotgun (WGS) entry which is preliminary data.</text>
</comment>
<dbReference type="AlphaFoldDB" id="A0A834D4N9"/>
<name>A0A834D4N9_JUGRE</name>
<evidence type="ECO:0000313" key="1">
    <source>
        <dbReference type="EMBL" id="KAF5476013.1"/>
    </source>
</evidence>
<dbReference type="Gramene" id="Jr03_23170_p2">
    <property type="protein sequence ID" value="cds.Jr03_23170_p2"/>
    <property type="gene ID" value="Jr03_23170"/>
</dbReference>